<dbReference type="AlphaFoldDB" id="A0A8B7MVH8"/>
<protein>
    <submittedName>
        <fullName evidence="5">Pentatricopeptide repeat-containing protein At1g62350-like isoform X1</fullName>
    </submittedName>
</protein>
<dbReference type="GO" id="GO:0009658">
    <property type="term" value="P:chloroplast organization"/>
    <property type="evidence" value="ECO:0007669"/>
    <property type="project" value="InterPro"/>
</dbReference>
<evidence type="ECO:0000256" key="1">
    <source>
        <dbReference type="ARBA" id="ARBA00022737"/>
    </source>
</evidence>
<reference evidence="4" key="1">
    <citation type="journal article" date="2019" name="Nat. Commun.">
        <title>Genome-wide association mapping of date palm fruit traits.</title>
        <authorList>
            <person name="Hazzouri K.M."/>
            <person name="Gros-Balthazard M."/>
            <person name="Flowers J.M."/>
            <person name="Copetti D."/>
            <person name="Lemansour A."/>
            <person name="Lebrun M."/>
            <person name="Masmoudi K."/>
            <person name="Ferrand S."/>
            <person name="Dhar M.I."/>
            <person name="Fresquez Z.A."/>
            <person name="Rosas U."/>
            <person name="Zhang J."/>
            <person name="Talag J."/>
            <person name="Lee S."/>
            <person name="Kudrna D."/>
            <person name="Powell R.F."/>
            <person name="Leitch I.J."/>
            <person name="Krueger R.R."/>
            <person name="Wing R.A."/>
            <person name="Amiri K.M.A."/>
            <person name="Purugganan M.D."/>
        </authorList>
    </citation>
    <scope>NUCLEOTIDE SEQUENCE [LARGE SCALE GENOMIC DNA]</scope>
    <source>
        <strain evidence="4">cv. Khalas</strain>
    </source>
</reference>
<dbReference type="GeneID" id="103714745"/>
<evidence type="ECO:0000313" key="4">
    <source>
        <dbReference type="Proteomes" id="UP000228380"/>
    </source>
</evidence>
<feature type="region of interest" description="Disordered" evidence="3">
    <location>
        <begin position="61"/>
        <end position="81"/>
    </location>
</feature>
<dbReference type="GO" id="GO:0000373">
    <property type="term" value="P:Group II intron splicing"/>
    <property type="evidence" value="ECO:0007669"/>
    <property type="project" value="InterPro"/>
</dbReference>
<feature type="repeat" description="PPR" evidence="2">
    <location>
        <begin position="129"/>
        <end position="163"/>
    </location>
</feature>
<dbReference type="InterPro" id="IPR011990">
    <property type="entry name" value="TPR-like_helical_dom_sf"/>
</dbReference>
<dbReference type="PANTHER" id="PTHR47594">
    <property type="entry name" value="PPR CONTAINING PLANT-LIKE PROTEIN"/>
    <property type="match status" value="1"/>
</dbReference>
<dbReference type="Pfam" id="PF13041">
    <property type="entry name" value="PPR_2"/>
    <property type="match status" value="1"/>
</dbReference>
<feature type="compositionally biased region" description="Low complexity" evidence="3">
    <location>
        <begin position="69"/>
        <end position="78"/>
    </location>
</feature>
<name>A0A8B7MVH8_PHODC</name>
<dbReference type="Gene3D" id="1.25.40.10">
    <property type="entry name" value="Tetratricopeptide repeat domain"/>
    <property type="match status" value="1"/>
</dbReference>
<dbReference type="GO" id="GO:0003723">
    <property type="term" value="F:RNA binding"/>
    <property type="evidence" value="ECO:0007669"/>
    <property type="project" value="InterPro"/>
</dbReference>
<proteinExistence type="predicted"/>
<evidence type="ECO:0000256" key="3">
    <source>
        <dbReference type="SAM" id="MobiDB-lite"/>
    </source>
</evidence>
<feature type="repeat" description="PPR" evidence="2">
    <location>
        <begin position="164"/>
        <end position="198"/>
    </location>
</feature>
<dbReference type="Pfam" id="PF01535">
    <property type="entry name" value="PPR"/>
    <property type="match status" value="1"/>
</dbReference>
<dbReference type="InterPro" id="IPR002885">
    <property type="entry name" value="PPR_rpt"/>
</dbReference>
<sequence length="261" mass="29825">MGSLGLRFPSPSLRIFSPKKPKAPLSGIIRCGLRGGPRKPLWRGRVLSTEAIHAVHALKLAKSSPKPKPSSSPNTKPNNRMEEVFRDKLGRLLKADQIAVLAELRRQNEWEMALQVFAFIRKEVWYKPDLSLYSDMIFMVGKNKLIEIAEQLFSELKKEGLQPDTRTYTEMIGAFLQVGMVEKAMDMYKLMKESGCNPDKLTLTILIRNLEKAGEKDLASAVRKECAEYMDFPEKFLEEVDKKFHFSISLLQPKRRSLELV</sequence>
<dbReference type="NCBIfam" id="TIGR00756">
    <property type="entry name" value="PPR"/>
    <property type="match status" value="1"/>
</dbReference>
<dbReference type="OrthoDB" id="1900964at2759"/>
<evidence type="ECO:0000313" key="5">
    <source>
        <dbReference type="RefSeq" id="XP_017700210.1"/>
    </source>
</evidence>
<dbReference type="PANTHER" id="PTHR47594:SF5">
    <property type="entry name" value="PENTACOTRIPEPTIDE-REPEAT REGION OF PRORP DOMAIN-CONTAINING PROTEIN"/>
    <property type="match status" value="1"/>
</dbReference>
<keyword evidence="4" id="KW-1185">Reference proteome</keyword>
<accession>A0A8B7MVH8</accession>
<dbReference type="PROSITE" id="PS51375">
    <property type="entry name" value="PPR"/>
    <property type="match status" value="2"/>
</dbReference>
<dbReference type="InterPro" id="IPR044190">
    <property type="entry name" value="THA8-like"/>
</dbReference>
<dbReference type="RefSeq" id="XP_017700210.1">
    <property type="nucleotide sequence ID" value="XM_017844721.3"/>
</dbReference>
<evidence type="ECO:0000256" key="2">
    <source>
        <dbReference type="PROSITE-ProRule" id="PRU00708"/>
    </source>
</evidence>
<organism evidence="4 5">
    <name type="scientific">Phoenix dactylifera</name>
    <name type="common">Date palm</name>
    <dbReference type="NCBI Taxonomy" id="42345"/>
    <lineage>
        <taxon>Eukaryota</taxon>
        <taxon>Viridiplantae</taxon>
        <taxon>Streptophyta</taxon>
        <taxon>Embryophyta</taxon>
        <taxon>Tracheophyta</taxon>
        <taxon>Spermatophyta</taxon>
        <taxon>Magnoliopsida</taxon>
        <taxon>Liliopsida</taxon>
        <taxon>Arecaceae</taxon>
        <taxon>Coryphoideae</taxon>
        <taxon>Phoeniceae</taxon>
        <taxon>Phoenix</taxon>
    </lineage>
</organism>
<gene>
    <name evidence="5" type="primary">LOC103714745</name>
</gene>
<keyword evidence="1" id="KW-0677">Repeat</keyword>
<reference evidence="5" key="2">
    <citation type="submission" date="2025-08" db="UniProtKB">
        <authorList>
            <consortium name="RefSeq"/>
        </authorList>
    </citation>
    <scope>IDENTIFICATION</scope>
    <source>
        <tissue evidence="5">Young leaves</tissue>
    </source>
</reference>
<dbReference type="Proteomes" id="UP000228380">
    <property type="component" value="Chromosome 14"/>
</dbReference>